<keyword evidence="1" id="KW-0812">Transmembrane</keyword>
<keyword evidence="1" id="KW-0472">Membrane</keyword>
<feature type="transmembrane region" description="Helical" evidence="1">
    <location>
        <begin position="255"/>
        <end position="281"/>
    </location>
</feature>
<sequence length="555" mass="64411">MPKLRPHILSLSIIILTALLSFWNINQIFFQQDEWLGLGGAIYRQETFGTLGSITQIFNFQTQNESIRFLPVTSLLNFFVYNKFGLNIKAYSILALVLIISCAIALNITVQKLTNSYLLSTLVSTLWITNNLAYQAFTWIGTLVPTLISTLSFILGLYFLLLYNEKRKTLYIILSFLSVLISLLSKEYSYFYIFPYIAIIMFFFRDRMAIQSKLRLILLFLIPLLISVFLPRAIYLLHGQTNFAPSMNSVGTADIIYNIFLLPAKSLFHIFFSSSLINQYVYSISRIIFQNYTDGFIISRIVGDAFSLLIAFYILLFIALVLAMSNKENKALIIFSLFSFFTSFAPFVVFMHVGPNLEPRFYILPAIFSSLLTVSIIRSLFNRFRVFSKVLVVFTFIPLLLFNIHGVRQMLTIDIRVGKHRREMLNTVSEVKPYLAKDNIFYFFTAHTGFWEFQSGFGQTLAVWLYDSGKVPKEALIDRDFWDLSYEGLKQYSTGKYGYFMTYNKLRQALKENPDVSFDHVHAYYWDYQKYTVKNVSEEIREKLKKDASNEKISQ</sequence>
<feature type="transmembrane region" description="Helical" evidence="1">
    <location>
        <begin position="387"/>
        <end position="406"/>
    </location>
</feature>
<keyword evidence="1" id="KW-1133">Transmembrane helix</keyword>
<feature type="transmembrane region" description="Helical" evidence="1">
    <location>
        <begin position="362"/>
        <end position="381"/>
    </location>
</feature>
<feature type="transmembrane region" description="Helical" evidence="1">
    <location>
        <begin position="169"/>
        <end position="184"/>
    </location>
</feature>
<evidence type="ECO:0000313" key="3">
    <source>
        <dbReference type="Proteomes" id="UP000033986"/>
    </source>
</evidence>
<name>A0A0G0Z819_9BACT</name>
<feature type="transmembrane region" description="Helical" evidence="1">
    <location>
        <begin position="143"/>
        <end position="162"/>
    </location>
</feature>
<comment type="caution">
    <text evidence="2">The sequence shown here is derived from an EMBL/GenBank/DDBJ whole genome shotgun (WGS) entry which is preliminary data.</text>
</comment>
<reference evidence="2 3" key="1">
    <citation type="journal article" date="2015" name="Nature">
        <title>rRNA introns, odd ribosomes, and small enigmatic genomes across a large radiation of phyla.</title>
        <authorList>
            <person name="Brown C.T."/>
            <person name="Hug L.A."/>
            <person name="Thomas B.C."/>
            <person name="Sharon I."/>
            <person name="Castelle C.J."/>
            <person name="Singh A."/>
            <person name="Wilkins M.J."/>
            <person name="Williams K.H."/>
            <person name="Banfield J.F."/>
        </authorList>
    </citation>
    <scope>NUCLEOTIDE SEQUENCE [LARGE SCALE GENOMIC DNA]</scope>
</reference>
<feature type="transmembrane region" description="Helical" evidence="1">
    <location>
        <begin position="331"/>
        <end position="350"/>
    </location>
</feature>
<feature type="transmembrane region" description="Helical" evidence="1">
    <location>
        <begin position="90"/>
        <end position="110"/>
    </location>
</feature>
<dbReference type="Proteomes" id="UP000033986">
    <property type="component" value="Unassembled WGS sequence"/>
</dbReference>
<gene>
    <name evidence="2" type="ORF">UV07_C0003G0014</name>
</gene>
<feature type="transmembrane region" description="Helical" evidence="1">
    <location>
        <begin position="217"/>
        <end position="235"/>
    </location>
</feature>
<organism evidence="2 3">
    <name type="scientific">Candidatus Azambacteria bacterium GW2011_GWB1_42_17</name>
    <dbReference type="NCBI Taxonomy" id="1618615"/>
    <lineage>
        <taxon>Bacteria</taxon>
        <taxon>Candidatus Azamiibacteriota</taxon>
    </lineage>
</organism>
<proteinExistence type="predicted"/>
<accession>A0A0G0Z819</accession>
<feature type="transmembrane region" description="Helical" evidence="1">
    <location>
        <begin position="190"/>
        <end position="205"/>
    </location>
</feature>
<protein>
    <recommendedName>
        <fullName evidence="4">Glycosyltransferase RgtA/B/C/D-like domain-containing protein</fullName>
    </recommendedName>
</protein>
<feature type="transmembrane region" description="Helical" evidence="1">
    <location>
        <begin position="7"/>
        <end position="25"/>
    </location>
</feature>
<feature type="transmembrane region" description="Helical" evidence="1">
    <location>
        <begin position="301"/>
        <end position="325"/>
    </location>
</feature>
<evidence type="ECO:0008006" key="4">
    <source>
        <dbReference type="Google" id="ProtNLM"/>
    </source>
</evidence>
<evidence type="ECO:0000256" key="1">
    <source>
        <dbReference type="SAM" id="Phobius"/>
    </source>
</evidence>
<evidence type="ECO:0000313" key="2">
    <source>
        <dbReference type="EMBL" id="KKS44779.1"/>
    </source>
</evidence>
<dbReference type="EMBL" id="LCDB01000003">
    <property type="protein sequence ID" value="KKS44779.1"/>
    <property type="molecule type" value="Genomic_DNA"/>
</dbReference>
<feature type="transmembrane region" description="Helical" evidence="1">
    <location>
        <begin position="117"/>
        <end position="137"/>
    </location>
</feature>
<dbReference type="AlphaFoldDB" id="A0A0G0Z819"/>